<dbReference type="HAMAP" id="MF_00083">
    <property type="entry name" value="Pept_tRNA_hydro_bact"/>
    <property type="match status" value="1"/>
</dbReference>
<dbReference type="Proteomes" id="UP000290909">
    <property type="component" value="Chromosome"/>
</dbReference>
<evidence type="ECO:0000256" key="5">
    <source>
        <dbReference type="ARBA" id="ARBA00038063"/>
    </source>
</evidence>
<dbReference type="STRING" id="1408416.GCA_000702765_01205"/>
<evidence type="ECO:0000256" key="6">
    <source>
        <dbReference type="ARBA" id="ARBA00048707"/>
    </source>
</evidence>
<protein>
    <recommendedName>
        <fullName evidence="7 8">Peptidyl-tRNA hydrolase</fullName>
        <shortName evidence="8">Pth</shortName>
        <ecNumber evidence="1 8">3.1.1.29</ecNumber>
    </recommendedName>
</protein>
<dbReference type="CDD" id="cd00462">
    <property type="entry name" value="PTH"/>
    <property type="match status" value="1"/>
</dbReference>
<comment type="catalytic activity">
    <reaction evidence="6 8 9">
        <text>an N-acyl-L-alpha-aminoacyl-tRNA + H2O = an N-acyl-L-amino acid + a tRNA + H(+)</text>
        <dbReference type="Rhea" id="RHEA:54448"/>
        <dbReference type="Rhea" id="RHEA-COMP:10123"/>
        <dbReference type="Rhea" id="RHEA-COMP:13883"/>
        <dbReference type="ChEBI" id="CHEBI:15377"/>
        <dbReference type="ChEBI" id="CHEBI:15378"/>
        <dbReference type="ChEBI" id="CHEBI:59874"/>
        <dbReference type="ChEBI" id="CHEBI:78442"/>
        <dbReference type="ChEBI" id="CHEBI:138191"/>
        <dbReference type="EC" id="3.1.1.29"/>
    </reaction>
</comment>
<evidence type="ECO:0000256" key="10">
    <source>
        <dbReference type="RuleBase" id="RU004320"/>
    </source>
</evidence>
<dbReference type="KEGG" id="ahk:NCTC10172_01065"/>
<dbReference type="SUPFAM" id="SSF53178">
    <property type="entry name" value="Peptidyl-tRNA hydrolase-like"/>
    <property type="match status" value="1"/>
</dbReference>
<reference evidence="11 12" key="1">
    <citation type="submission" date="2019-01" db="EMBL/GenBank/DDBJ databases">
        <authorList>
            <consortium name="Pathogen Informatics"/>
        </authorList>
    </citation>
    <scope>NUCLEOTIDE SEQUENCE [LARGE SCALE GENOMIC DNA]</scope>
    <source>
        <strain evidence="11 12">NCTC10172</strain>
    </source>
</reference>
<evidence type="ECO:0000256" key="2">
    <source>
        <dbReference type="ARBA" id="ARBA00022555"/>
    </source>
</evidence>
<dbReference type="Pfam" id="PF01195">
    <property type="entry name" value="Pept_tRNA_hydro"/>
    <property type="match status" value="1"/>
</dbReference>
<comment type="subcellular location">
    <subcellularLocation>
        <location evidence="8">Cytoplasm</location>
    </subcellularLocation>
</comment>
<comment type="function">
    <text evidence="8">Hydrolyzes ribosome-free peptidyl-tRNAs (with 1 or more amino acids incorporated), which drop off the ribosome during protein synthesis, or as a result of ribosome stalling.</text>
</comment>
<feature type="binding site" evidence="8">
    <location>
        <position position="65"/>
    </location>
    <ligand>
        <name>tRNA</name>
        <dbReference type="ChEBI" id="CHEBI:17843"/>
    </ligand>
</feature>
<evidence type="ECO:0000256" key="1">
    <source>
        <dbReference type="ARBA" id="ARBA00013260"/>
    </source>
</evidence>
<keyword evidence="4 8" id="KW-0694">RNA-binding</keyword>
<dbReference type="PANTHER" id="PTHR17224:SF1">
    <property type="entry name" value="PEPTIDYL-TRNA HYDROLASE"/>
    <property type="match status" value="1"/>
</dbReference>
<evidence type="ECO:0000313" key="11">
    <source>
        <dbReference type="EMBL" id="VEU83018.1"/>
    </source>
</evidence>
<comment type="similarity">
    <text evidence="5 8 10">Belongs to the PTH family.</text>
</comment>
<evidence type="ECO:0000256" key="4">
    <source>
        <dbReference type="ARBA" id="ARBA00022884"/>
    </source>
</evidence>
<accession>A0A449BKM7</accession>
<dbReference type="AlphaFoldDB" id="A0A449BKM7"/>
<name>A0A449BKM7_9MOLU</name>
<feature type="binding site" evidence="8">
    <location>
        <position position="14"/>
    </location>
    <ligand>
        <name>tRNA</name>
        <dbReference type="ChEBI" id="CHEBI:17843"/>
    </ligand>
</feature>
<dbReference type="GO" id="GO:0005737">
    <property type="term" value="C:cytoplasm"/>
    <property type="evidence" value="ECO:0007669"/>
    <property type="project" value="UniProtKB-SubCell"/>
</dbReference>
<dbReference type="PANTHER" id="PTHR17224">
    <property type="entry name" value="PEPTIDYL-TRNA HYDROLASE"/>
    <property type="match status" value="1"/>
</dbReference>
<keyword evidence="2 8" id="KW-0820">tRNA-binding</keyword>
<dbReference type="PROSITE" id="PS01195">
    <property type="entry name" value="PEPT_TRNA_HYDROL_1"/>
    <property type="match status" value="1"/>
</dbReference>
<organism evidence="11 12">
    <name type="scientific">Acholeplasma hippikon</name>
    <dbReference type="NCBI Taxonomy" id="264636"/>
    <lineage>
        <taxon>Bacteria</taxon>
        <taxon>Bacillati</taxon>
        <taxon>Mycoplasmatota</taxon>
        <taxon>Mollicutes</taxon>
        <taxon>Acholeplasmatales</taxon>
        <taxon>Acholeplasmataceae</taxon>
        <taxon>Acholeplasma</taxon>
    </lineage>
</organism>
<keyword evidence="8" id="KW-0963">Cytoplasm</keyword>
<comment type="function">
    <text evidence="8">Catalyzes the release of premature peptidyl moieties from peptidyl-tRNA molecules trapped in stalled 50S ribosomal subunits, and thus maintains levels of free tRNAs and 50S ribosomes.</text>
</comment>
<dbReference type="FunFam" id="3.40.50.1470:FF:000001">
    <property type="entry name" value="Peptidyl-tRNA hydrolase"/>
    <property type="match status" value="1"/>
</dbReference>
<dbReference type="EMBL" id="LR215050">
    <property type="protein sequence ID" value="VEU83018.1"/>
    <property type="molecule type" value="Genomic_DNA"/>
</dbReference>
<dbReference type="GO" id="GO:0004045">
    <property type="term" value="F:peptidyl-tRNA hydrolase activity"/>
    <property type="evidence" value="ECO:0007669"/>
    <property type="project" value="UniProtKB-UniRule"/>
</dbReference>
<dbReference type="EC" id="3.1.1.29" evidence="1 8"/>
<dbReference type="RefSeq" id="WP_035369891.1">
    <property type="nucleotide sequence ID" value="NZ_LR215050.1"/>
</dbReference>
<sequence length="191" mass="21353">MKLVVGLGNPGREYTQTRHNVGFILIDKFLSELNLDIKVDNKLNAALVKTNISGEQVIFAKPLTYMNLSGQAVSKIANYYKIDLNDIIVVSDDTALALGKIRLRETGSHGGQNGLRNIIQELGTANFKRLRVGIGDNPIMNKADYVLGKFTPKELEQLIPAINLGYNAIFEWIKNEKFNNIMTRYNTPQAE</sequence>
<feature type="site" description="Stabilizes the basic form of H active site to accept a proton" evidence="8">
    <location>
        <position position="92"/>
    </location>
</feature>
<feature type="active site" description="Proton acceptor" evidence="8">
    <location>
        <position position="19"/>
    </location>
</feature>
<keyword evidence="3 8" id="KW-0378">Hydrolase</keyword>
<dbReference type="InterPro" id="IPR018171">
    <property type="entry name" value="Pept_tRNA_hydro_CS"/>
</dbReference>
<dbReference type="InterPro" id="IPR001328">
    <property type="entry name" value="Pept_tRNA_hydro"/>
</dbReference>
<feature type="site" description="Discriminates between blocked and unblocked aminoacyl-tRNA" evidence="8">
    <location>
        <position position="9"/>
    </location>
</feature>
<evidence type="ECO:0000313" key="12">
    <source>
        <dbReference type="Proteomes" id="UP000290909"/>
    </source>
</evidence>
<dbReference type="Gene3D" id="3.40.50.1470">
    <property type="entry name" value="Peptidyl-tRNA hydrolase"/>
    <property type="match status" value="1"/>
</dbReference>
<evidence type="ECO:0000256" key="9">
    <source>
        <dbReference type="RuleBase" id="RU000673"/>
    </source>
</evidence>
<dbReference type="GO" id="GO:0006515">
    <property type="term" value="P:protein quality control for misfolded or incompletely synthesized proteins"/>
    <property type="evidence" value="ECO:0007669"/>
    <property type="project" value="UniProtKB-UniRule"/>
</dbReference>
<dbReference type="GO" id="GO:0000049">
    <property type="term" value="F:tRNA binding"/>
    <property type="evidence" value="ECO:0007669"/>
    <property type="project" value="UniProtKB-UniRule"/>
</dbReference>
<evidence type="ECO:0000256" key="8">
    <source>
        <dbReference type="HAMAP-Rule" id="MF_00083"/>
    </source>
</evidence>
<gene>
    <name evidence="8 11" type="primary">pth</name>
    <name evidence="11" type="ORF">NCTC10172_01065</name>
</gene>
<feature type="binding site" evidence="8">
    <location>
        <position position="113"/>
    </location>
    <ligand>
        <name>tRNA</name>
        <dbReference type="ChEBI" id="CHEBI:17843"/>
    </ligand>
</feature>
<evidence type="ECO:0000256" key="3">
    <source>
        <dbReference type="ARBA" id="ARBA00022801"/>
    </source>
</evidence>
<dbReference type="GO" id="GO:0072344">
    <property type="term" value="P:rescue of stalled ribosome"/>
    <property type="evidence" value="ECO:0007669"/>
    <property type="project" value="UniProtKB-UniRule"/>
</dbReference>
<evidence type="ECO:0000256" key="7">
    <source>
        <dbReference type="ARBA" id="ARBA00050038"/>
    </source>
</evidence>
<dbReference type="InterPro" id="IPR036416">
    <property type="entry name" value="Pept_tRNA_hydro_sf"/>
</dbReference>
<keyword evidence="12" id="KW-1185">Reference proteome</keyword>
<comment type="subunit">
    <text evidence="8">Monomer.</text>
</comment>
<proteinExistence type="inferred from homology"/>
<dbReference type="NCBIfam" id="TIGR00447">
    <property type="entry name" value="pth"/>
    <property type="match status" value="1"/>
</dbReference>
<feature type="binding site" evidence="8">
    <location>
        <position position="67"/>
    </location>
    <ligand>
        <name>tRNA</name>
        <dbReference type="ChEBI" id="CHEBI:17843"/>
    </ligand>
</feature>